<organism evidence="1 2">
    <name type="scientific">Actinomadura algeriensis</name>
    <dbReference type="NCBI Taxonomy" id="1679523"/>
    <lineage>
        <taxon>Bacteria</taxon>
        <taxon>Bacillati</taxon>
        <taxon>Actinomycetota</taxon>
        <taxon>Actinomycetes</taxon>
        <taxon>Streptosporangiales</taxon>
        <taxon>Thermomonosporaceae</taxon>
        <taxon>Actinomadura</taxon>
    </lineage>
</organism>
<protein>
    <submittedName>
        <fullName evidence="1">Sporulation-control protein</fullName>
    </submittedName>
</protein>
<comment type="caution">
    <text evidence="1">The sequence shown here is derived from an EMBL/GenBank/DDBJ whole genome shotgun (WGS) entry which is preliminary data.</text>
</comment>
<dbReference type="EMBL" id="JADBDZ010000001">
    <property type="protein sequence ID" value="MBE1534346.1"/>
    <property type="molecule type" value="Genomic_DNA"/>
</dbReference>
<accession>A0ABR9JVD7</accession>
<evidence type="ECO:0000313" key="1">
    <source>
        <dbReference type="EMBL" id="MBE1534346.1"/>
    </source>
</evidence>
<proteinExistence type="predicted"/>
<name>A0ABR9JVD7_9ACTN</name>
<dbReference type="PANTHER" id="PTHR40053:SF1">
    <property type="entry name" value="SPORULATION-CONTROL PROTEIN SPO0M"/>
    <property type="match status" value="1"/>
</dbReference>
<dbReference type="InterPro" id="IPR009776">
    <property type="entry name" value="Spore_0_M"/>
</dbReference>
<gene>
    <name evidence="1" type="ORF">H4W34_004179</name>
</gene>
<dbReference type="RefSeq" id="WP_192760735.1">
    <property type="nucleotide sequence ID" value="NZ_JADBDZ010000001.1"/>
</dbReference>
<reference evidence="1 2" key="1">
    <citation type="submission" date="2020-10" db="EMBL/GenBank/DDBJ databases">
        <title>Sequencing the genomes of 1000 actinobacteria strains.</title>
        <authorList>
            <person name="Klenk H.-P."/>
        </authorList>
    </citation>
    <scope>NUCLEOTIDE SEQUENCE [LARGE SCALE GENOMIC DNA]</scope>
    <source>
        <strain evidence="1 2">DSM 46744</strain>
    </source>
</reference>
<evidence type="ECO:0000313" key="2">
    <source>
        <dbReference type="Proteomes" id="UP000627838"/>
    </source>
</evidence>
<keyword evidence="2" id="KW-1185">Reference proteome</keyword>
<dbReference type="Pfam" id="PF07070">
    <property type="entry name" value="Spo0M"/>
    <property type="match status" value="1"/>
</dbReference>
<dbReference type="Proteomes" id="UP000627838">
    <property type="component" value="Unassembled WGS sequence"/>
</dbReference>
<dbReference type="PANTHER" id="PTHR40053">
    <property type="entry name" value="SPORULATION-CONTROL PROTEIN SPO0M"/>
    <property type="match status" value="1"/>
</dbReference>
<sequence length="263" mass="29072">MAFRTLLSSLGVNAPRVETVLVSSAVRPGGTLAASVTLEGGGADVSVERLGVELVTRVEARETTETRWTNPGVVVSHGTGAFELGAGETREFRLDIEVPWEMPVTHALGRSLKGARAAVRTTVEIGKAVDRGDFDEVAVHALPAQDMCFEAFRRLGFRFDEAEVKRFRAHGGINQTLPYCQELEFWFPREYGRPRGDQLEVMFIARHDSMDLITGPRGPYPFTYSEMERERFVRWLDGHCRSAWGTGVSRGRSPDRGAGRSSG</sequence>